<reference evidence="2 3" key="1">
    <citation type="submission" date="2017-06" db="EMBL/GenBank/DDBJ databases">
        <title>Comparative genomic analysis of Ambrosia Fusariam Clade fungi.</title>
        <authorList>
            <person name="Stajich J.E."/>
            <person name="Carrillo J."/>
            <person name="Kijimoto T."/>
            <person name="Eskalen A."/>
            <person name="O'Donnell K."/>
            <person name="Kasson M."/>
        </authorList>
    </citation>
    <scope>NUCLEOTIDE SEQUENCE [LARGE SCALE GENOMIC DNA]</scope>
    <source>
        <strain evidence="2 3">NRRL62584</strain>
    </source>
</reference>
<dbReference type="Pfam" id="PF13403">
    <property type="entry name" value="Hint_2"/>
    <property type="match status" value="1"/>
</dbReference>
<organism evidence="2 3">
    <name type="scientific">Fusarium duplospermum</name>
    <dbReference type="NCBI Taxonomy" id="1325734"/>
    <lineage>
        <taxon>Eukaryota</taxon>
        <taxon>Fungi</taxon>
        <taxon>Dikarya</taxon>
        <taxon>Ascomycota</taxon>
        <taxon>Pezizomycotina</taxon>
        <taxon>Sordariomycetes</taxon>
        <taxon>Hypocreomycetidae</taxon>
        <taxon>Hypocreales</taxon>
        <taxon>Nectriaceae</taxon>
        <taxon>Fusarium</taxon>
        <taxon>Fusarium solani species complex</taxon>
    </lineage>
</organism>
<dbReference type="AlphaFoldDB" id="A0A428PAZ3"/>
<dbReference type="SUPFAM" id="SSF51294">
    <property type="entry name" value="Hedgehog/intein (Hint) domain"/>
    <property type="match status" value="1"/>
</dbReference>
<keyword evidence="3" id="KW-1185">Reference proteome</keyword>
<evidence type="ECO:0000313" key="2">
    <source>
        <dbReference type="EMBL" id="RSL50187.1"/>
    </source>
</evidence>
<dbReference type="InterPro" id="IPR028992">
    <property type="entry name" value="Hedgehog/Intein_dom"/>
</dbReference>
<name>A0A428PAZ3_9HYPO</name>
<dbReference type="Proteomes" id="UP000288168">
    <property type="component" value="Unassembled WGS sequence"/>
</dbReference>
<proteinExistence type="predicted"/>
<feature type="domain" description="Hedgehog/Intein (Hint)" evidence="1">
    <location>
        <begin position="51"/>
        <end position="85"/>
    </location>
</feature>
<sequence>MLYFVTHGKDLADWYKNHQNEPYMNPDVNLNNTTETKEPEGEALTQPIMGCFFAGPRVETSSGPKAIEYLAKGDQVLTRADGAKQWGTRSDEIVENPAPNYLFGFNTEEPFFTAGHAFHDTTGLRSFDPGASRRENPWLEVGRLEPGHVLFRLNADKTEYELETINSIIVSRSKVTSVYGVHLREGLRSYHANGYLVAINYPEITAISITQQLRTFPPTERKAMIQSLGVLKPLFERFIKLT</sequence>
<evidence type="ECO:0000313" key="3">
    <source>
        <dbReference type="Proteomes" id="UP000288168"/>
    </source>
</evidence>
<dbReference type="InterPro" id="IPR036844">
    <property type="entry name" value="Hint_dom_sf"/>
</dbReference>
<dbReference type="EMBL" id="NKCI01000167">
    <property type="protein sequence ID" value="RSL50187.1"/>
    <property type="molecule type" value="Genomic_DNA"/>
</dbReference>
<evidence type="ECO:0000259" key="1">
    <source>
        <dbReference type="Pfam" id="PF13403"/>
    </source>
</evidence>
<comment type="caution">
    <text evidence="2">The sequence shown here is derived from an EMBL/GenBank/DDBJ whole genome shotgun (WGS) entry which is preliminary data.</text>
</comment>
<dbReference type="OrthoDB" id="5383572at2759"/>
<protein>
    <recommendedName>
        <fullName evidence="1">Hedgehog/Intein (Hint) domain-containing protein</fullName>
    </recommendedName>
</protein>
<accession>A0A428PAZ3</accession>
<gene>
    <name evidence="2" type="ORF">CEP54_012058</name>
</gene>
<dbReference type="Gene3D" id="2.170.16.10">
    <property type="entry name" value="Hedgehog/Intein (Hint) domain"/>
    <property type="match status" value="1"/>
</dbReference>